<name>A0A927CRP2_9BACL</name>
<feature type="transmembrane region" description="Helical" evidence="2">
    <location>
        <begin position="12"/>
        <end position="36"/>
    </location>
</feature>
<keyword evidence="5" id="KW-1185">Reference proteome</keyword>
<evidence type="ECO:0000256" key="1">
    <source>
        <dbReference type="SAM" id="Coils"/>
    </source>
</evidence>
<dbReference type="InterPro" id="IPR058620">
    <property type="entry name" value="YtrI_C"/>
</dbReference>
<dbReference type="Pfam" id="PF26347">
    <property type="entry name" value="YtrI_sporulation"/>
    <property type="match status" value="1"/>
</dbReference>
<protein>
    <recommendedName>
        <fullName evidence="3">Sporulation membrane protein YtrI C-terminal domain-containing protein</fullName>
    </recommendedName>
</protein>
<dbReference type="Proteomes" id="UP000632125">
    <property type="component" value="Unassembled WGS sequence"/>
</dbReference>
<proteinExistence type="predicted"/>
<dbReference type="RefSeq" id="WP_190868028.1">
    <property type="nucleotide sequence ID" value="NZ_JACXIY010000066.1"/>
</dbReference>
<dbReference type="AlphaFoldDB" id="A0A927CRP2"/>
<gene>
    <name evidence="4" type="ORF">IDH41_30545</name>
</gene>
<dbReference type="EMBL" id="JACXIY010000066">
    <property type="protein sequence ID" value="MBD2872908.1"/>
    <property type="molecule type" value="Genomic_DNA"/>
</dbReference>
<evidence type="ECO:0000313" key="4">
    <source>
        <dbReference type="EMBL" id="MBD2872908.1"/>
    </source>
</evidence>
<accession>A0A927CRP2</accession>
<organism evidence="4 5">
    <name type="scientific">Paenibacillus arenilitoris</name>
    <dbReference type="NCBI Taxonomy" id="2772299"/>
    <lineage>
        <taxon>Bacteria</taxon>
        <taxon>Bacillati</taxon>
        <taxon>Bacillota</taxon>
        <taxon>Bacilli</taxon>
        <taxon>Bacillales</taxon>
        <taxon>Paenibacillaceae</taxon>
        <taxon>Paenibacillus</taxon>
    </lineage>
</organism>
<keyword evidence="1" id="KW-0175">Coiled coil</keyword>
<evidence type="ECO:0000256" key="2">
    <source>
        <dbReference type="SAM" id="Phobius"/>
    </source>
</evidence>
<evidence type="ECO:0000259" key="3">
    <source>
        <dbReference type="Pfam" id="PF26347"/>
    </source>
</evidence>
<reference evidence="4" key="1">
    <citation type="submission" date="2020-09" db="EMBL/GenBank/DDBJ databases">
        <title>A novel bacterium of genus Paenibacillus, isolated from South China Sea.</title>
        <authorList>
            <person name="Huang H."/>
            <person name="Mo K."/>
            <person name="Hu Y."/>
        </authorList>
    </citation>
    <scope>NUCLEOTIDE SEQUENCE</scope>
    <source>
        <strain evidence="4">IB182493</strain>
    </source>
</reference>
<sequence>MRVPPFDRYVRVMRMTGILVLGMIIGAAVYNSFYLAKTEALITLKSDLEVKLEQYEKDIKSLNEFKNQHTVIKSVKPRIEEEAGQNTGRPKLDSVTEAELIKRIRDDLGSFLGLSIYEIDSDARLARRLLERKVYSDVYGKDYRIEVKTILLAGNVMQVWVQVRYYAKPPS</sequence>
<keyword evidence="2" id="KW-0812">Transmembrane</keyword>
<evidence type="ECO:0000313" key="5">
    <source>
        <dbReference type="Proteomes" id="UP000632125"/>
    </source>
</evidence>
<keyword evidence="2" id="KW-0472">Membrane</keyword>
<feature type="domain" description="Sporulation membrane protein YtrI C-terminal" evidence="3">
    <location>
        <begin position="85"/>
        <end position="163"/>
    </location>
</feature>
<feature type="coiled-coil region" evidence="1">
    <location>
        <begin position="38"/>
        <end position="65"/>
    </location>
</feature>
<comment type="caution">
    <text evidence="4">The sequence shown here is derived from an EMBL/GenBank/DDBJ whole genome shotgun (WGS) entry which is preliminary data.</text>
</comment>
<keyword evidence="2" id="KW-1133">Transmembrane helix</keyword>